<accession>A0AAD3HI82</accession>
<gene>
    <name evidence="2" type="ORF">Agub_g2600</name>
</gene>
<feature type="compositionally biased region" description="Low complexity" evidence="1">
    <location>
        <begin position="411"/>
        <end position="427"/>
    </location>
</feature>
<reference evidence="2 3" key="1">
    <citation type="journal article" date="2021" name="Sci. Rep.">
        <title>Genome sequencing of the multicellular alga Astrephomene provides insights into convergent evolution of germ-soma differentiation.</title>
        <authorList>
            <person name="Yamashita S."/>
            <person name="Yamamoto K."/>
            <person name="Matsuzaki R."/>
            <person name="Suzuki S."/>
            <person name="Yamaguchi H."/>
            <person name="Hirooka S."/>
            <person name="Minakuchi Y."/>
            <person name="Miyagishima S."/>
            <person name="Kawachi M."/>
            <person name="Toyoda A."/>
            <person name="Nozaki H."/>
        </authorList>
    </citation>
    <scope>NUCLEOTIDE SEQUENCE [LARGE SCALE GENOMIC DNA]</scope>
    <source>
        <strain evidence="2 3">NIES-4017</strain>
    </source>
</reference>
<sequence>MGCCWSDPLSVEAVLLRRQGPAAVKDNCYPDKLGPGGVKILTSSSATDGSNRSGGRSYSRLVVGSDWILAALFEAHGPGGTDSSNPTTTGAYCDAAAQFCAQHCYTEFLQAQKQFAPTGGDLQRVLTETLRSLDQRFLAEDAIPQQDRLASGCTAVLLHLALGPNQPASQFQRRSGDRSIIATAASLGPCAAVVGQRQGGFASTTSAPLVLCGGTAASHDALHAFLASFADEWQQQWPQYSRVADTKGSTSAKAGSKAKTKSGKNKSNAEGGTTAAGAPAPLPAQQVPTFAFAPQYCKDVAAPQALGFGAAKGLGLHGGSFGRAGTGTAVPCRYLEPRLGFSVQTAQMALGPADESVVLLSGGAAATISPGDAALLMHRMGKLSSIPFKAKPTALAEGSPGSGAVQLDSLGVAGPAPGAPPAADTGGSTEPYGMPPFNAA</sequence>
<name>A0AAD3HI82_9CHLO</name>
<evidence type="ECO:0000313" key="3">
    <source>
        <dbReference type="Proteomes" id="UP001054857"/>
    </source>
</evidence>
<keyword evidence="3" id="KW-1185">Reference proteome</keyword>
<dbReference type="Gene3D" id="3.60.40.10">
    <property type="entry name" value="PPM-type phosphatase domain"/>
    <property type="match status" value="1"/>
</dbReference>
<proteinExistence type="predicted"/>
<comment type="caution">
    <text evidence="2">The sequence shown here is derived from an EMBL/GenBank/DDBJ whole genome shotgun (WGS) entry which is preliminary data.</text>
</comment>
<dbReference type="Proteomes" id="UP001054857">
    <property type="component" value="Unassembled WGS sequence"/>
</dbReference>
<feature type="compositionally biased region" description="Low complexity" evidence="1">
    <location>
        <begin position="265"/>
        <end position="279"/>
    </location>
</feature>
<dbReference type="InterPro" id="IPR036457">
    <property type="entry name" value="PPM-type-like_dom_sf"/>
</dbReference>
<dbReference type="EMBL" id="BMAR01000002">
    <property type="protein sequence ID" value="GFR41827.1"/>
    <property type="molecule type" value="Genomic_DNA"/>
</dbReference>
<evidence type="ECO:0000313" key="2">
    <source>
        <dbReference type="EMBL" id="GFR41827.1"/>
    </source>
</evidence>
<feature type="region of interest" description="Disordered" evidence="1">
    <location>
        <begin position="240"/>
        <end position="280"/>
    </location>
</feature>
<dbReference type="AlphaFoldDB" id="A0AAD3HI82"/>
<feature type="region of interest" description="Disordered" evidence="1">
    <location>
        <begin position="395"/>
        <end position="440"/>
    </location>
</feature>
<protein>
    <submittedName>
        <fullName evidence="2">Uncharacterized protein</fullName>
    </submittedName>
</protein>
<organism evidence="2 3">
    <name type="scientific">Astrephomene gubernaculifera</name>
    <dbReference type="NCBI Taxonomy" id="47775"/>
    <lineage>
        <taxon>Eukaryota</taxon>
        <taxon>Viridiplantae</taxon>
        <taxon>Chlorophyta</taxon>
        <taxon>core chlorophytes</taxon>
        <taxon>Chlorophyceae</taxon>
        <taxon>CS clade</taxon>
        <taxon>Chlamydomonadales</taxon>
        <taxon>Astrephomenaceae</taxon>
        <taxon>Astrephomene</taxon>
    </lineage>
</organism>
<evidence type="ECO:0000256" key="1">
    <source>
        <dbReference type="SAM" id="MobiDB-lite"/>
    </source>
</evidence>
<feature type="compositionally biased region" description="Low complexity" evidence="1">
    <location>
        <begin position="246"/>
        <end position="255"/>
    </location>
</feature>
<feature type="non-terminal residue" evidence="2">
    <location>
        <position position="1"/>
    </location>
</feature>